<dbReference type="InterPro" id="IPR034660">
    <property type="entry name" value="DinB/YfiT-like"/>
</dbReference>
<keyword evidence="2" id="KW-1185">Reference proteome</keyword>
<evidence type="ECO:0000313" key="2">
    <source>
        <dbReference type="Proteomes" id="UP000503447"/>
    </source>
</evidence>
<proteinExistence type="predicted"/>
<gene>
    <name evidence="1" type="ORF">FTUN_6414</name>
</gene>
<dbReference type="RefSeq" id="WP_171473907.1">
    <property type="nucleotide sequence ID" value="NZ_CP053452.2"/>
</dbReference>
<dbReference type="SUPFAM" id="SSF109854">
    <property type="entry name" value="DinB/YfiT-like putative metalloenzymes"/>
    <property type="match status" value="1"/>
</dbReference>
<dbReference type="Proteomes" id="UP000503447">
    <property type="component" value="Chromosome"/>
</dbReference>
<sequence>MTAPDPTPQLQPPGAGLPAVELFLARIWFRLMGLTVSRRTASRRFRTEADRILALARSLGGAAASRRVLVPRLRGLEDSSRFWSVYMTLEHLCIVQSGITGVMESLAAGRAVNRAVSMAAVKPGPTADAATIDRFEAVARDHLARTDALTGWDSKVSLAHPWFGALRVPQWHRLAAFHLRVHRKQIERIIGLLPHEANTV</sequence>
<dbReference type="AlphaFoldDB" id="A0A6M5YXT4"/>
<accession>A0A6M5YXT4</accession>
<name>A0A6M5YXT4_9BACT</name>
<dbReference type="Gene3D" id="1.20.120.450">
    <property type="entry name" value="dinb family like domain"/>
    <property type="match status" value="1"/>
</dbReference>
<evidence type="ECO:0000313" key="1">
    <source>
        <dbReference type="EMBL" id="QJW98819.1"/>
    </source>
</evidence>
<organism evidence="1 2">
    <name type="scientific">Frigoriglobus tundricola</name>
    <dbReference type="NCBI Taxonomy" id="2774151"/>
    <lineage>
        <taxon>Bacteria</taxon>
        <taxon>Pseudomonadati</taxon>
        <taxon>Planctomycetota</taxon>
        <taxon>Planctomycetia</taxon>
        <taxon>Gemmatales</taxon>
        <taxon>Gemmataceae</taxon>
        <taxon>Frigoriglobus</taxon>
    </lineage>
</organism>
<protein>
    <submittedName>
        <fullName evidence="1">Uncharacterized protein</fullName>
    </submittedName>
</protein>
<dbReference type="EMBL" id="CP053452">
    <property type="protein sequence ID" value="QJW98819.1"/>
    <property type="molecule type" value="Genomic_DNA"/>
</dbReference>
<dbReference type="KEGG" id="ftj:FTUN_6414"/>
<reference evidence="2" key="1">
    <citation type="submission" date="2020-05" db="EMBL/GenBank/DDBJ databases">
        <title>Frigoriglobus tundricola gen. nov., sp. nov., a psychrotolerant cellulolytic planctomycete of the family Gemmataceae with two divergent copies of 16S rRNA gene.</title>
        <authorList>
            <person name="Kulichevskaya I.S."/>
            <person name="Ivanova A.A."/>
            <person name="Naumoff D.G."/>
            <person name="Beletsky A.V."/>
            <person name="Rijpstra W.I.C."/>
            <person name="Sinninghe Damste J.S."/>
            <person name="Mardanov A.V."/>
            <person name="Ravin N.V."/>
            <person name="Dedysh S.N."/>
        </authorList>
    </citation>
    <scope>NUCLEOTIDE SEQUENCE [LARGE SCALE GENOMIC DNA]</scope>
    <source>
        <strain evidence="2">PL17</strain>
    </source>
</reference>